<evidence type="ECO:0000256" key="7">
    <source>
        <dbReference type="ARBA" id="ARBA00018236"/>
    </source>
</evidence>
<dbReference type="InterPro" id="IPR046457">
    <property type="entry name" value="PMI_typeI_cat"/>
</dbReference>
<keyword evidence="10" id="KW-0413">Isomerase</keyword>
<dbReference type="NCBIfam" id="TIGR00218">
    <property type="entry name" value="manA"/>
    <property type="match status" value="1"/>
</dbReference>
<dbReference type="GO" id="GO:0005975">
    <property type="term" value="P:carbohydrate metabolic process"/>
    <property type="evidence" value="ECO:0007669"/>
    <property type="project" value="InterPro"/>
</dbReference>
<feature type="region of interest" description="Disordered" evidence="13">
    <location>
        <begin position="210"/>
        <end position="253"/>
    </location>
</feature>
<feature type="compositionally biased region" description="Low complexity" evidence="13">
    <location>
        <begin position="82"/>
        <end position="110"/>
    </location>
</feature>
<evidence type="ECO:0000256" key="3">
    <source>
        <dbReference type="ARBA" id="ARBA00002564"/>
    </source>
</evidence>
<dbReference type="GO" id="GO:0009298">
    <property type="term" value="P:GDP-mannose biosynthetic process"/>
    <property type="evidence" value="ECO:0007669"/>
    <property type="project" value="InterPro"/>
</dbReference>
<evidence type="ECO:0000313" key="15">
    <source>
        <dbReference type="EMBL" id="CAG8310243.1"/>
    </source>
</evidence>
<evidence type="ECO:0000256" key="2">
    <source>
        <dbReference type="ARBA" id="ARBA00001947"/>
    </source>
</evidence>
<evidence type="ECO:0000256" key="5">
    <source>
        <dbReference type="ARBA" id="ARBA00010772"/>
    </source>
</evidence>
<evidence type="ECO:0000256" key="12">
    <source>
        <dbReference type="ARBA" id="ARBA00030762"/>
    </source>
</evidence>
<evidence type="ECO:0000256" key="10">
    <source>
        <dbReference type="ARBA" id="ARBA00023235"/>
    </source>
</evidence>
<dbReference type="InterPro" id="IPR016305">
    <property type="entry name" value="Mannose-6-P_Isomerase"/>
</dbReference>
<dbReference type="Gene3D" id="1.10.441.10">
    <property type="entry name" value="Phosphomannose Isomerase, domain 2"/>
    <property type="match status" value="1"/>
</dbReference>
<dbReference type="PANTHER" id="PTHR10309:SF4">
    <property type="entry name" value="MANNOSE-6-PHOSPHATE ISOMERASE"/>
    <property type="match status" value="1"/>
</dbReference>
<keyword evidence="9" id="KW-0862">Zinc</keyword>
<evidence type="ECO:0000256" key="9">
    <source>
        <dbReference type="ARBA" id="ARBA00022833"/>
    </source>
</evidence>
<dbReference type="EC" id="5.3.1.8" evidence="6"/>
<dbReference type="GO" id="GO:0004476">
    <property type="term" value="F:mannose-6-phosphate isomerase activity"/>
    <property type="evidence" value="ECO:0007669"/>
    <property type="project" value="UniProtKB-EC"/>
</dbReference>
<dbReference type="SUPFAM" id="SSF51182">
    <property type="entry name" value="RmlC-like cupins"/>
    <property type="match status" value="1"/>
</dbReference>
<dbReference type="GO" id="GO:0008270">
    <property type="term" value="F:zinc ion binding"/>
    <property type="evidence" value="ECO:0007669"/>
    <property type="project" value="InterPro"/>
</dbReference>
<evidence type="ECO:0000259" key="14">
    <source>
        <dbReference type="Pfam" id="PF20511"/>
    </source>
</evidence>
<evidence type="ECO:0000256" key="13">
    <source>
        <dbReference type="SAM" id="MobiDB-lite"/>
    </source>
</evidence>
<dbReference type="AlphaFoldDB" id="A0A9W4INQ9"/>
<dbReference type="OrthoDB" id="6605218at2759"/>
<dbReference type="PANTHER" id="PTHR10309">
    <property type="entry name" value="MANNOSE-6-PHOSPHATE ISOMERASE"/>
    <property type="match status" value="1"/>
</dbReference>
<dbReference type="Proteomes" id="UP001152646">
    <property type="component" value="Unassembled WGS sequence"/>
</dbReference>
<proteinExistence type="inferred from homology"/>
<protein>
    <recommendedName>
        <fullName evidence="7">Mannose-6-phosphate isomerase</fullName>
        <ecNumber evidence="6">5.3.1.8</ecNumber>
    </recommendedName>
    <alternativeName>
        <fullName evidence="11">Phosphohexomutase</fullName>
    </alternativeName>
    <alternativeName>
        <fullName evidence="12">Phosphomannose isomerase</fullName>
    </alternativeName>
</protein>
<evidence type="ECO:0000256" key="4">
    <source>
        <dbReference type="ARBA" id="ARBA00004666"/>
    </source>
</evidence>
<feature type="domain" description="Phosphomannose isomerase type I catalytic" evidence="14">
    <location>
        <begin position="338"/>
        <end position="443"/>
    </location>
</feature>
<reference evidence="15" key="1">
    <citation type="submission" date="2021-07" db="EMBL/GenBank/DDBJ databases">
        <authorList>
            <person name="Branca A.L. A."/>
        </authorList>
    </citation>
    <scope>NUCLEOTIDE SEQUENCE</scope>
</reference>
<keyword evidence="8" id="KW-0479">Metal-binding</keyword>
<comment type="cofactor">
    <cofactor evidence="2">
        <name>Zn(2+)</name>
        <dbReference type="ChEBI" id="CHEBI:29105"/>
    </cofactor>
</comment>
<comment type="similarity">
    <text evidence="5">Belongs to the mannose-6-phosphate isomerase type 1 family.</text>
</comment>
<evidence type="ECO:0000256" key="6">
    <source>
        <dbReference type="ARBA" id="ARBA00011956"/>
    </source>
</evidence>
<accession>A0A9W4INQ9</accession>
<comment type="caution">
    <text evidence="15">The sequence shown here is derived from an EMBL/GenBank/DDBJ whole genome shotgun (WGS) entry which is preliminary data.</text>
</comment>
<evidence type="ECO:0000256" key="1">
    <source>
        <dbReference type="ARBA" id="ARBA00000757"/>
    </source>
</evidence>
<gene>
    <name evidence="15" type="ORF">PSALAMII_LOCUS2122</name>
</gene>
<comment type="catalytic activity">
    <reaction evidence="1">
        <text>D-mannose 6-phosphate = D-fructose 6-phosphate</text>
        <dbReference type="Rhea" id="RHEA:12356"/>
        <dbReference type="ChEBI" id="CHEBI:58735"/>
        <dbReference type="ChEBI" id="CHEBI:61527"/>
        <dbReference type="EC" id="5.3.1.8"/>
    </reaction>
</comment>
<dbReference type="Pfam" id="PF20511">
    <property type="entry name" value="PMI_typeI_cat"/>
    <property type="match status" value="1"/>
</dbReference>
<evidence type="ECO:0000256" key="11">
    <source>
        <dbReference type="ARBA" id="ARBA00029741"/>
    </source>
</evidence>
<sequence length="696" mass="77937">MAGIVNGPLSVFRKSDSPKPLHARWGDVSISVPTDGSWNQYDNPHRPVKERSSYGPGYVPDTSPQDRTPRPFKEEADDDDASVCSTSSTASRRSSLSLSGLKSSRLSVRLASRPRAQSDYRTDKDARHSSQSRNDFSYRPIHQDYTSEVTEKPKQPSNRFKYIPTSGRYLQDSGALPPRSQSVSSHRSHSYRDSYAESVDEDHFDRYGSSSRFSTHEDNRRSFRDSIGDVSDGSRRNYGLPPRRRTSPFVPADRNRASTLKPVTMAMVPDPDELYDEQWRTQWFNFGAVLRTTRGERKARNLSWRSSGLNLQETSQSMNPNTTQRWDASISILNNIDFQQMWLGTYPSNPSYLLSTGEHLGEYLEKNPHLVGKSVHDRWGPEIPFLPKILSFSKALPLQIHPDLKLAAQLHKEDPKKYRDTMHKPEIAIALSKFELFAGWKPLDHIETLFRLNHLAKYMPQASEFNDEALRQVCKALLNAPPKEVVQTTKDLQAIPESHFGAHSYIPSLLGRLAKQYGEDDNGNLVAALLMNYLTLGPGDSVFVPADSIHAYLEGDIVECMARSDNVINTGFCPAADRDSVELFGEALSFTPHKADDALLPRRKSDKGMKGKTDVYAPPISEFAVLCTTLGKGEEETHKAILGPSLMIVTKGSGQMKIPGNQTVELSEGWVFFVGQGVALDFATDKGMAVYRAYAE</sequence>
<feature type="region of interest" description="Disordered" evidence="13">
    <location>
        <begin position="1"/>
        <end position="198"/>
    </location>
</feature>
<feature type="compositionally biased region" description="Polar residues" evidence="13">
    <location>
        <begin position="31"/>
        <end position="42"/>
    </location>
</feature>
<feature type="compositionally biased region" description="Basic and acidic residues" evidence="13">
    <location>
        <begin position="214"/>
        <end position="235"/>
    </location>
</feature>
<dbReference type="PRINTS" id="PR00714">
    <property type="entry name" value="MAN6PISMRASE"/>
</dbReference>
<dbReference type="Gene3D" id="2.60.120.10">
    <property type="entry name" value="Jelly Rolls"/>
    <property type="match status" value="2"/>
</dbReference>
<feature type="compositionally biased region" description="Basic and acidic residues" evidence="13">
    <location>
        <begin position="43"/>
        <end position="52"/>
    </location>
</feature>
<dbReference type="GO" id="GO:0005829">
    <property type="term" value="C:cytosol"/>
    <property type="evidence" value="ECO:0007669"/>
    <property type="project" value="TreeGrafter"/>
</dbReference>
<dbReference type="EMBL" id="CAJVPA010000088">
    <property type="protein sequence ID" value="CAG8310243.1"/>
    <property type="molecule type" value="Genomic_DNA"/>
</dbReference>
<dbReference type="InterPro" id="IPR014710">
    <property type="entry name" value="RmlC-like_jellyroll"/>
</dbReference>
<feature type="compositionally biased region" description="Basic and acidic residues" evidence="13">
    <location>
        <begin position="116"/>
        <end position="128"/>
    </location>
</feature>
<dbReference type="InterPro" id="IPR001250">
    <property type="entry name" value="Man6P_Isoase-1"/>
</dbReference>
<dbReference type="InterPro" id="IPR011051">
    <property type="entry name" value="RmlC_Cupin_sf"/>
</dbReference>
<organism evidence="15 16">
    <name type="scientific">Penicillium salamii</name>
    <dbReference type="NCBI Taxonomy" id="1612424"/>
    <lineage>
        <taxon>Eukaryota</taxon>
        <taxon>Fungi</taxon>
        <taxon>Dikarya</taxon>
        <taxon>Ascomycota</taxon>
        <taxon>Pezizomycotina</taxon>
        <taxon>Eurotiomycetes</taxon>
        <taxon>Eurotiomycetidae</taxon>
        <taxon>Eurotiales</taxon>
        <taxon>Aspergillaceae</taxon>
        <taxon>Penicillium</taxon>
    </lineage>
</organism>
<name>A0A9W4INQ9_9EURO</name>
<evidence type="ECO:0000256" key="8">
    <source>
        <dbReference type="ARBA" id="ARBA00022723"/>
    </source>
</evidence>
<comment type="function">
    <text evidence="3">Involved in the synthesis of the GDP-mannose and dolichol-phosphate-mannose required for a number of critical mannosyl transfer reactions.</text>
</comment>
<comment type="pathway">
    <text evidence="4">Nucleotide-sugar biosynthesis; GDP-alpha-D-mannose biosynthesis; alpha-D-mannose 1-phosphate from D-fructose 6-phosphate: step 1/2.</text>
</comment>
<dbReference type="CDD" id="cd07011">
    <property type="entry name" value="cupin_PMI_type_I_N"/>
    <property type="match status" value="1"/>
</dbReference>
<evidence type="ECO:0000313" key="16">
    <source>
        <dbReference type="Proteomes" id="UP001152646"/>
    </source>
</evidence>